<proteinExistence type="predicted"/>
<dbReference type="AlphaFoldDB" id="A0A7R9M741"/>
<accession>A0A7R9M741</accession>
<protein>
    <submittedName>
        <fullName evidence="1">Uncharacterized protein</fullName>
    </submittedName>
</protein>
<sequence>MDANIIDIEGVYDKKLVDLSELKKCDICLGLEFCHTLVTNLLVTTSPAVSKHVSLRIAVTKTTNEKLTLMSRPPDKWTQLETIICRNGSQPPPPACDQPLAARNSFMAKSDLFVIDNYRHMFRQIIGGGYTYGRPPDDYFLQALFSQCATEKYLQLLRTSFDANDDKRLDLSEQSHLLSALLAFPGYAVHRLIDKTEADLQVLKIRGIPCNGYAVRVS</sequence>
<reference evidence="1" key="1">
    <citation type="submission" date="2020-11" db="EMBL/GenBank/DDBJ databases">
        <authorList>
            <person name="Tran Van P."/>
        </authorList>
    </citation>
    <scope>NUCLEOTIDE SEQUENCE</scope>
</reference>
<dbReference type="Proteomes" id="UP000728032">
    <property type="component" value="Unassembled WGS sequence"/>
</dbReference>
<evidence type="ECO:0000313" key="2">
    <source>
        <dbReference type="Proteomes" id="UP000728032"/>
    </source>
</evidence>
<keyword evidence="2" id="KW-1185">Reference proteome</keyword>
<dbReference type="OrthoDB" id="10035316at2759"/>
<dbReference type="EMBL" id="OC922960">
    <property type="protein sequence ID" value="CAD7654540.1"/>
    <property type="molecule type" value="Genomic_DNA"/>
</dbReference>
<dbReference type="EMBL" id="CAJPVJ010008135">
    <property type="protein sequence ID" value="CAG2171727.1"/>
    <property type="molecule type" value="Genomic_DNA"/>
</dbReference>
<evidence type="ECO:0000313" key="1">
    <source>
        <dbReference type="EMBL" id="CAD7654540.1"/>
    </source>
</evidence>
<name>A0A7R9M741_9ACAR</name>
<gene>
    <name evidence="1" type="ORF">ONB1V03_LOCUS11187</name>
</gene>
<organism evidence="1">
    <name type="scientific">Oppiella nova</name>
    <dbReference type="NCBI Taxonomy" id="334625"/>
    <lineage>
        <taxon>Eukaryota</taxon>
        <taxon>Metazoa</taxon>
        <taxon>Ecdysozoa</taxon>
        <taxon>Arthropoda</taxon>
        <taxon>Chelicerata</taxon>
        <taxon>Arachnida</taxon>
        <taxon>Acari</taxon>
        <taxon>Acariformes</taxon>
        <taxon>Sarcoptiformes</taxon>
        <taxon>Oribatida</taxon>
        <taxon>Brachypylina</taxon>
        <taxon>Oppioidea</taxon>
        <taxon>Oppiidae</taxon>
        <taxon>Oppiella</taxon>
    </lineage>
</organism>